<reference evidence="1 2" key="1">
    <citation type="submission" date="2018-06" db="EMBL/GenBank/DDBJ databases">
        <authorList>
            <consortium name="Pathogen Informatics"/>
            <person name="Doyle S."/>
        </authorList>
    </citation>
    <scope>NUCLEOTIDE SEQUENCE [LARGE SCALE GENOMIC DNA]</scope>
    <source>
        <strain evidence="1 2">NCTC7582</strain>
    </source>
</reference>
<dbReference type="RefSeq" id="WP_112116283.1">
    <property type="nucleotide sequence ID" value="NZ_UAQE01000001.1"/>
</dbReference>
<name>A0A2X0YZR7_9BACI</name>
<dbReference type="EMBL" id="UAQE01000001">
    <property type="protein sequence ID" value="SPT95611.1"/>
    <property type="molecule type" value="Genomic_DNA"/>
</dbReference>
<dbReference type="InterPro" id="IPR023375">
    <property type="entry name" value="ADC_dom_sf"/>
</dbReference>
<evidence type="ECO:0000313" key="2">
    <source>
        <dbReference type="Proteomes" id="UP000251431"/>
    </source>
</evidence>
<protein>
    <submittedName>
        <fullName evidence="1">YqjF</fullName>
    </submittedName>
</protein>
<dbReference type="PANTHER" id="PTHR39186:SF1">
    <property type="entry name" value="DUF2071 DOMAIN-CONTAINING PROTEIN"/>
    <property type="match status" value="1"/>
</dbReference>
<dbReference type="PANTHER" id="PTHR39186">
    <property type="entry name" value="DUF2071 FAMILY PROTEIN"/>
    <property type="match status" value="1"/>
</dbReference>
<dbReference type="SUPFAM" id="SSF160104">
    <property type="entry name" value="Acetoacetate decarboxylase-like"/>
    <property type="match status" value="1"/>
</dbReference>
<accession>A0A2X0YZR7</accession>
<sequence>MWMMTQTWQDVLFLHWPIAPQELEKHVPEELKLDLFEQNAWLSVVLFKVYRHRLRFLPPLPGMNTYLQLNVRTYVEYNGMKGIYFFHLDVTNNFLSKITAIGSLPYRHSNILVKQRGNHYSYTSHYKACDERLRVIYTIGDKTNTNFDRWIVERYHSWAKWKDTLFRNDIHHSPWELKRANVTIESNTLASFMKGKLQGMQPRAHYAKNKTARVFPPAVEHKMIINPSRFLH</sequence>
<dbReference type="InterPro" id="IPR018644">
    <property type="entry name" value="DUF2071"/>
</dbReference>
<dbReference type="Pfam" id="PF09844">
    <property type="entry name" value="DUF2071"/>
    <property type="match status" value="1"/>
</dbReference>
<organism evidence="1 2">
    <name type="scientific">Lysinibacillus capsici</name>
    <dbReference type="NCBI Taxonomy" id="2115968"/>
    <lineage>
        <taxon>Bacteria</taxon>
        <taxon>Bacillati</taxon>
        <taxon>Bacillota</taxon>
        <taxon>Bacilli</taxon>
        <taxon>Bacillales</taxon>
        <taxon>Bacillaceae</taxon>
        <taxon>Lysinibacillus</taxon>
    </lineage>
</organism>
<dbReference type="AlphaFoldDB" id="A0A2X0YZR7"/>
<dbReference type="Proteomes" id="UP000251431">
    <property type="component" value="Unassembled WGS sequence"/>
</dbReference>
<proteinExistence type="predicted"/>
<gene>
    <name evidence="1" type="ORF">NCTC7582_00107</name>
</gene>
<evidence type="ECO:0000313" key="1">
    <source>
        <dbReference type="EMBL" id="SPT95611.1"/>
    </source>
</evidence>